<evidence type="ECO:0000256" key="18">
    <source>
        <dbReference type="ARBA" id="ARBA00031040"/>
    </source>
</evidence>
<keyword evidence="10" id="KW-0846">Cobalamin</keyword>
<dbReference type="Gene3D" id="1.10.1240.10">
    <property type="entry name" value="Methionine synthase domain"/>
    <property type="match status" value="1"/>
</dbReference>
<reference evidence="24" key="1">
    <citation type="submission" date="2020-10" db="EMBL/GenBank/DDBJ databases">
        <authorList>
            <person name="Gilroy R."/>
        </authorList>
    </citation>
    <scope>NUCLEOTIDE SEQUENCE</scope>
    <source>
        <strain evidence="24">1063</strain>
    </source>
</reference>
<evidence type="ECO:0000259" key="22">
    <source>
        <dbReference type="PROSITE" id="PS51332"/>
    </source>
</evidence>
<comment type="pathway">
    <text evidence="4">Amino-acid biosynthesis; L-methionine biosynthesis via de novo pathway; L-methionine from L-homocysteine (MetH route): step 1/1.</text>
</comment>
<feature type="domain" description="Pterin-binding" evidence="21">
    <location>
        <begin position="306"/>
        <end position="550"/>
    </location>
</feature>
<dbReference type="InterPro" id="IPR050554">
    <property type="entry name" value="Met_Synthase/Corrinoid"/>
</dbReference>
<keyword evidence="8 19" id="KW-0489">Methyltransferase</keyword>
<keyword evidence="11 19" id="KW-0808">Transferase</keyword>
<evidence type="ECO:0000256" key="15">
    <source>
        <dbReference type="ARBA" id="ARBA00023167"/>
    </source>
</evidence>
<dbReference type="SUPFAM" id="SSF47644">
    <property type="entry name" value="Methionine synthase domain"/>
    <property type="match status" value="1"/>
</dbReference>
<evidence type="ECO:0000256" key="14">
    <source>
        <dbReference type="ARBA" id="ARBA00022833"/>
    </source>
</evidence>
<evidence type="ECO:0000256" key="3">
    <source>
        <dbReference type="ARBA" id="ARBA00001956"/>
    </source>
</evidence>
<dbReference type="InterPro" id="IPR036724">
    <property type="entry name" value="Cobalamin-bd_sf"/>
</dbReference>
<comment type="catalytic activity">
    <reaction evidence="1">
        <text>(6S)-5-methyl-5,6,7,8-tetrahydrofolate + L-homocysteine = (6S)-5,6,7,8-tetrahydrofolate + L-methionine</text>
        <dbReference type="Rhea" id="RHEA:11172"/>
        <dbReference type="ChEBI" id="CHEBI:18608"/>
        <dbReference type="ChEBI" id="CHEBI:57453"/>
        <dbReference type="ChEBI" id="CHEBI:57844"/>
        <dbReference type="ChEBI" id="CHEBI:58199"/>
        <dbReference type="EC" id="2.1.1.13"/>
    </reaction>
</comment>
<accession>A0A9D1HR62</accession>
<evidence type="ECO:0000256" key="13">
    <source>
        <dbReference type="ARBA" id="ARBA00022723"/>
    </source>
</evidence>
<dbReference type="GO" id="GO:0046872">
    <property type="term" value="F:metal ion binding"/>
    <property type="evidence" value="ECO:0007669"/>
    <property type="project" value="UniProtKB-KW"/>
</dbReference>
<keyword evidence="15" id="KW-0486">Methionine biosynthesis</keyword>
<dbReference type="PROSITE" id="PS50970">
    <property type="entry name" value="HCY"/>
    <property type="match status" value="1"/>
</dbReference>
<dbReference type="InterPro" id="IPR011005">
    <property type="entry name" value="Dihydropteroate_synth-like_sf"/>
</dbReference>
<dbReference type="PROSITE" id="PS51332">
    <property type="entry name" value="B12_BINDING"/>
    <property type="match status" value="1"/>
</dbReference>
<dbReference type="GO" id="GO:0005829">
    <property type="term" value="C:cytosol"/>
    <property type="evidence" value="ECO:0007669"/>
    <property type="project" value="TreeGrafter"/>
</dbReference>
<dbReference type="Pfam" id="PF02607">
    <property type="entry name" value="B12-binding_2"/>
    <property type="match status" value="1"/>
</dbReference>
<dbReference type="PROSITE" id="PS51337">
    <property type="entry name" value="B12_BINDING_NTER"/>
    <property type="match status" value="1"/>
</dbReference>
<feature type="binding site" evidence="19">
    <location>
        <position position="201"/>
    </location>
    <ligand>
        <name>Zn(2+)</name>
        <dbReference type="ChEBI" id="CHEBI:29105"/>
    </ligand>
</feature>
<dbReference type="GO" id="GO:0008705">
    <property type="term" value="F:methionine synthase activity"/>
    <property type="evidence" value="ECO:0007669"/>
    <property type="project" value="UniProtKB-EC"/>
</dbReference>
<dbReference type="GO" id="GO:0031419">
    <property type="term" value="F:cobalamin binding"/>
    <property type="evidence" value="ECO:0007669"/>
    <property type="project" value="UniProtKB-KW"/>
</dbReference>
<evidence type="ECO:0000256" key="7">
    <source>
        <dbReference type="ARBA" id="ARBA00013998"/>
    </source>
</evidence>
<dbReference type="PANTHER" id="PTHR45833">
    <property type="entry name" value="METHIONINE SYNTHASE"/>
    <property type="match status" value="1"/>
</dbReference>
<evidence type="ECO:0000256" key="8">
    <source>
        <dbReference type="ARBA" id="ARBA00022603"/>
    </source>
</evidence>
<feature type="binding site" evidence="19">
    <location>
        <position position="264"/>
    </location>
    <ligand>
        <name>Zn(2+)</name>
        <dbReference type="ChEBI" id="CHEBI:29105"/>
    </ligand>
</feature>
<evidence type="ECO:0000256" key="11">
    <source>
        <dbReference type="ARBA" id="ARBA00022679"/>
    </source>
</evidence>
<dbReference type="Gene3D" id="3.40.50.280">
    <property type="entry name" value="Cobalamin-binding domain"/>
    <property type="match status" value="1"/>
</dbReference>
<dbReference type="EC" id="2.1.1.13" evidence="6"/>
<feature type="binding site" evidence="19">
    <location>
        <position position="263"/>
    </location>
    <ligand>
        <name>Zn(2+)</name>
        <dbReference type="ChEBI" id="CHEBI:29105"/>
    </ligand>
</feature>
<reference evidence="24" key="2">
    <citation type="journal article" date="2021" name="PeerJ">
        <title>Extensive microbial diversity within the chicken gut microbiome revealed by metagenomics and culture.</title>
        <authorList>
            <person name="Gilroy R."/>
            <person name="Ravi A."/>
            <person name="Getino M."/>
            <person name="Pursley I."/>
            <person name="Horton D.L."/>
            <person name="Alikhan N.F."/>
            <person name="Baker D."/>
            <person name="Gharbi K."/>
            <person name="Hall N."/>
            <person name="Watson M."/>
            <person name="Adriaenssens E.M."/>
            <person name="Foster-Nyarko E."/>
            <person name="Jarju S."/>
            <person name="Secka A."/>
            <person name="Antonio M."/>
            <person name="Oren A."/>
            <person name="Chaudhuri R.R."/>
            <person name="La Ragione R."/>
            <person name="Hildebrand F."/>
            <person name="Pallen M.J."/>
        </authorList>
    </citation>
    <scope>NUCLEOTIDE SEQUENCE</scope>
    <source>
        <strain evidence="24">1063</strain>
    </source>
</reference>
<feature type="domain" description="B12-binding N-terminal" evidence="23">
    <location>
        <begin position="581"/>
        <end position="674"/>
    </location>
</feature>
<dbReference type="Gene3D" id="3.20.20.330">
    <property type="entry name" value="Homocysteine-binding-like domain"/>
    <property type="match status" value="1"/>
</dbReference>
<dbReference type="Pfam" id="PF02310">
    <property type="entry name" value="B12-binding"/>
    <property type="match status" value="1"/>
</dbReference>
<name>A0A9D1HR62_9FIRM</name>
<keyword evidence="16" id="KW-0170">Cobalt</keyword>
<comment type="caution">
    <text evidence="24">The sequence shown here is derived from an EMBL/GenBank/DDBJ whole genome shotgun (WGS) entry which is preliminary data.</text>
</comment>
<protein>
    <recommendedName>
        <fullName evidence="7">Methionine synthase</fullName>
        <ecNumber evidence="6">2.1.1.13</ecNumber>
    </recommendedName>
    <alternativeName>
        <fullName evidence="18">5-methyltetrahydrofolate--homocysteine methyltransferase</fullName>
    </alternativeName>
</protein>
<evidence type="ECO:0000256" key="2">
    <source>
        <dbReference type="ARBA" id="ARBA00001947"/>
    </source>
</evidence>
<dbReference type="SUPFAM" id="SSF51717">
    <property type="entry name" value="Dihydropteroate synthetase-like"/>
    <property type="match status" value="1"/>
</dbReference>
<dbReference type="InterPro" id="IPR000489">
    <property type="entry name" value="Pterin-binding_dom"/>
</dbReference>
<dbReference type="Gene3D" id="3.20.20.20">
    <property type="entry name" value="Dihydropteroate synthase-like"/>
    <property type="match status" value="1"/>
</dbReference>
<dbReference type="PANTHER" id="PTHR45833:SF1">
    <property type="entry name" value="METHIONINE SYNTHASE"/>
    <property type="match status" value="1"/>
</dbReference>
<feature type="domain" description="Hcy-binding" evidence="20">
    <location>
        <begin position="2"/>
        <end position="278"/>
    </location>
</feature>
<dbReference type="GO" id="GO:0050667">
    <property type="term" value="P:homocysteine metabolic process"/>
    <property type="evidence" value="ECO:0007669"/>
    <property type="project" value="TreeGrafter"/>
</dbReference>
<evidence type="ECO:0000256" key="17">
    <source>
        <dbReference type="ARBA" id="ARBA00025552"/>
    </source>
</evidence>
<feature type="domain" description="B12-binding" evidence="22">
    <location>
        <begin position="674"/>
        <end position="797"/>
    </location>
</feature>
<keyword evidence="14 19" id="KW-0862">Zinc</keyword>
<evidence type="ECO:0000256" key="19">
    <source>
        <dbReference type="PROSITE-ProRule" id="PRU00333"/>
    </source>
</evidence>
<dbReference type="EMBL" id="DVMN01000048">
    <property type="protein sequence ID" value="HIU21121.1"/>
    <property type="molecule type" value="Genomic_DNA"/>
</dbReference>
<dbReference type="SMART" id="SM01018">
    <property type="entry name" value="B12-binding_2"/>
    <property type="match status" value="1"/>
</dbReference>
<dbReference type="Pfam" id="PF00809">
    <property type="entry name" value="Pterin_bind"/>
    <property type="match status" value="1"/>
</dbReference>
<evidence type="ECO:0000313" key="24">
    <source>
        <dbReference type="EMBL" id="HIU21121.1"/>
    </source>
</evidence>
<proteinExistence type="inferred from homology"/>
<evidence type="ECO:0000256" key="4">
    <source>
        <dbReference type="ARBA" id="ARBA00005178"/>
    </source>
</evidence>
<dbReference type="Proteomes" id="UP000824088">
    <property type="component" value="Unassembled WGS sequence"/>
</dbReference>
<evidence type="ECO:0000259" key="23">
    <source>
        <dbReference type="PROSITE" id="PS51337"/>
    </source>
</evidence>
<evidence type="ECO:0000256" key="9">
    <source>
        <dbReference type="ARBA" id="ARBA00022605"/>
    </source>
</evidence>
<gene>
    <name evidence="24" type="ORF">IAD51_02625</name>
</gene>
<keyword evidence="12" id="KW-0949">S-adenosyl-L-methionine</keyword>
<evidence type="ECO:0000256" key="16">
    <source>
        <dbReference type="ARBA" id="ARBA00023285"/>
    </source>
</evidence>
<keyword evidence="9" id="KW-0028">Amino-acid biosynthesis</keyword>
<evidence type="ECO:0000256" key="6">
    <source>
        <dbReference type="ARBA" id="ARBA00012032"/>
    </source>
</evidence>
<evidence type="ECO:0000259" key="20">
    <source>
        <dbReference type="PROSITE" id="PS50970"/>
    </source>
</evidence>
<comment type="cofactor">
    <cofactor evidence="3">
        <name>methylcob(III)alamin</name>
        <dbReference type="ChEBI" id="CHEBI:28115"/>
    </cofactor>
</comment>
<organism evidence="24 25">
    <name type="scientific">Candidatus Limadaptatus stercorigallinarum</name>
    <dbReference type="NCBI Taxonomy" id="2840845"/>
    <lineage>
        <taxon>Bacteria</taxon>
        <taxon>Bacillati</taxon>
        <taxon>Bacillota</taxon>
        <taxon>Clostridia</taxon>
        <taxon>Eubacteriales</taxon>
        <taxon>Candidatus Limadaptatus</taxon>
    </lineage>
</organism>
<sequence>MRKDFLDFAKEGFVLLDGGFGTELQKRGLPGGVPPENLNLDAPDTVLEVHRAYAESGADVISANTFGANRRKHPEGGEAAALTAAGVKLARRAAGDDKYVALDIGSTGALTEPLGDLSFDEAYDIFKEQIVAGEGADVILIETMSDLTELKAAALAARENSSLPVLCSMTFDEDGRTFTGCSVECFGITASAYADFLGINCSLGPDKIFPLIKRLMAVSRVPVFVKANAGLPDSEMNYPVGAEEFADLYGEYVAAGVNVLGGCCGTTPAHIAAIKRSISHKKPVKRVIPYVSAVCSATKAVFIDGVRVIGERINPTGKKAMKEALLGGNFDYIASQALEQVEAGAEILDVNCGLPGIDEAEMLPRLVGFVSSLTDAPLQIDCGKADAVERALRAYTGKAIVNSVNAEDASLDALLPIVKKYGAAVVGLTVSDKGVPQTAEERVALARRIVAAAKRYGIPEQDVFIDCLTLTVGAQQEQAMLTLQALSEVKKEFGVKTVLGVSNVSFGLPARKLVNTAFLTMAMYAGLDLPILNPNIAENMQAVDAFRVLGGEDVACARYAEKYAEWKDAPTSSAAVPARGNAAENEGAAAKDDDLFYCISKGLDRARDITRGLLREHDGLAVIDGWLIPALNRVGEDYAAGRIFLPQLISSAETAKLCFDEVRSTLADASSAEKGVIVLATVKGDVHDIGKNIVKTVLENYGYRVIDLGKNVPPEEVAAACEKYAVKLCGLSALMTTTVDNMRITVGEVKRRCPSCKVMVGGAVLTAEYAEKIGADKYCRDAAASARYAGEIFGTGK</sequence>
<dbReference type="SUPFAM" id="SSF82282">
    <property type="entry name" value="Homocysteine S-methyltransferase"/>
    <property type="match status" value="1"/>
</dbReference>
<keyword evidence="13 19" id="KW-0479">Metal-binding</keyword>
<dbReference type="InterPro" id="IPR036594">
    <property type="entry name" value="Meth_synthase_dom"/>
</dbReference>
<evidence type="ECO:0000313" key="25">
    <source>
        <dbReference type="Proteomes" id="UP000824088"/>
    </source>
</evidence>
<comment type="function">
    <text evidence="17">Catalyzes the transfer of a methyl group from methyl-cobalamin to homocysteine, yielding enzyme-bound cob(I)alamin and methionine. Subsequently, remethylates the cofactor using methyltetrahydrofolate.</text>
</comment>
<dbReference type="InterPro" id="IPR003726">
    <property type="entry name" value="HCY_dom"/>
</dbReference>
<dbReference type="GO" id="GO:0046653">
    <property type="term" value="P:tetrahydrofolate metabolic process"/>
    <property type="evidence" value="ECO:0007669"/>
    <property type="project" value="TreeGrafter"/>
</dbReference>
<dbReference type="InterPro" id="IPR003759">
    <property type="entry name" value="Cbl-bd_cap"/>
</dbReference>
<dbReference type="AlphaFoldDB" id="A0A9D1HR62"/>
<evidence type="ECO:0000259" key="21">
    <source>
        <dbReference type="PROSITE" id="PS50972"/>
    </source>
</evidence>
<dbReference type="GO" id="GO:0032259">
    <property type="term" value="P:methylation"/>
    <property type="evidence" value="ECO:0007669"/>
    <property type="project" value="UniProtKB-KW"/>
</dbReference>
<evidence type="ECO:0000256" key="5">
    <source>
        <dbReference type="ARBA" id="ARBA00010398"/>
    </source>
</evidence>
<dbReference type="SUPFAM" id="SSF52242">
    <property type="entry name" value="Cobalamin (vitamin B12)-binding domain"/>
    <property type="match status" value="1"/>
</dbReference>
<comment type="similarity">
    <text evidence="5">Belongs to the vitamin-B12 dependent methionine synthase family.</text>
</comment>
<comment type="cofactor">
    <cofactor evidence="2 19">
        <name>Zn(2+)</name>
        <dbReference type="ChEBI" id="CHEBI:29105"/>
    </cofactor>
</comment>
<evidence type="ECO:0000256" key="10">
    <source>
        <dbReference type="ARBA" id="ARBA00022628"/>
    </source>
</evidence>
<dbReference type="PROSITE" id="PS50972">
    <property type="entry name" value="PTERIN_BINDING"/>
    <property type="match status" value="1"/>
</dbReference>
<dbReference type="NCBIfam" id="NF005719">
    <property type="entry name" value="PRK07535.1"/>
    <property type="match status" value="1"/>
</dbReference>
<dbReference type="Pfam" id="PF02574">
    <property type="entry name" value="S-methyl_trans"/>
    <property type="match status" value="1"/>
</dbReference>
<dbReference type="InterPro" id="IPR036589">
    <property type="entry name" value="HCY_dom_sf"/>
</dbReference>
<dbReference type="InterPro" id="IPR006158">
    <property type="entry name" value="Cobalamin-bd"/>
</dbReference>
<evidence type="ECO:0000256" key="12">
    <source>
        <dbReference type="ARBA" id="ARBA00022691"/>
    </source>
</evidence>
<evidence type="ECO:0000256" key="1">
    <source>
        <dbReference type="ARBA" id="ARBA00001700"/>
    </source>
</evidence>